<dbReference type="Proteomes" id="UP000184440">
    <property type="component" value="Unassembled WGS sequence"/>
</dbReference>
<dbReference type="PANTHER" id="PTHR43841:SF3">
    <property type="entry name" value="(3R)-HYDROXYACYL-ACP DEHYDRATASE SUBUNIT HADB"/>
    <property type="match status" value="1"/>
</dbReference>
<dbReference type="STRING" id="134849.SAMN05443668_104387"/>
<dbReference type="Pfam" id="PF01575">
    <property type="entry name" value="MaoC_dehydratas"/>
    <property type="match status" value="1"/>
</dbReference>
<dbReference type="Gene3D" id="3.10.129.10">
    <property type="entry name" value="Hotdog Thioesterase"/>
    <property type="match status" value="1"/>
</dbReference>
<protein>
    <submittedName>
        <fullName evidence="3">MaoC like domain-containing protein</fullName>
    </submittedName>
</protein>
<dbReference type="InterPro" id="IPR002539">
    <property type="entry name" value="MaoC-like_dom"/>
</dbReference>
<keyword evidence="4" id="KW-1185">Reference proteome</keyword>
<dbReference type="InterPro" id="IPR029069">
    <property type="entry name" value="HotDog_dom_sf"/>
</dbReference>
<dbReference type="EMBL" id="FRCS01000004">
    <property type="protein sequence ID" value="SHN27599.1"/>
    <property type="molecule type" value="Genomic_DNA"/>
</dbReference>
<sequence length="274" mass="28978">MTIVLDGSALRGWRGSHRGVAERSGLARYAAATADQRPDRLAGDVASPVWTCVPFGAVARDFFTEFLGDRVTGRLVHLGHSIVLHAPVRAGSHVLVDAGVVALRHTPQGATVELQGTASSPDGQRLAEQSGTFLVAGSSAENPFTEPQPGAELPDPAVGPERALTVTVDRDQAVRYADATGDRNPIHLDAAAARRIGFAAPILHGLCTLALTCHALEHEVPGAEVGRLTTEFARPVFPGDVLTVRWYPTGVGAGFEVLNRRRRPVLRAGCLRSG</sequence>
<evidence type="ECO:0000313" key="3">
    <source>
        <dbReference type="EMBL" id="SHN27599.1"/>
    </source>
</evidence>
<proteinExistence type="inferred from homology"/>
<accession>A0A1M7QAH1</accession>
<evidence type="ECO:0000313" key="4">
    <source>
        <dbReference type="Proteomes" id="UP000184440"/>
    </source>
</evidence>
<feature type="domain" description="MaoC-like" evidence="2">
    <location>
        <begin position="160"/>
        <end position="257"/>
    </location>
</feature>
<evidence type="ECO:0000259" key="2">
    <source>
        <dbReference type="Pfam" id="PF01575"/>
    </source>
</evidence>
<dbReference type="RefSeq" id="WP_073257986.1">
    <property type="nucleotide sequence ID" value="NZ_FRCS01000004.1"/>
</dbReference>
<dbReference type="AlphaFoldDB" id="A0A1M7QAH1"/>
<dbReference type="PANTHER" id="PTHR43841">
    <property type="entry name" value="3-HYDROXYACYL-THIOESTER DEHYDRATASE HTDX-RELATED"/>
    <property type="match status" value="1"/>
</dbReference>
<evidence type="ECO:0000256" key="1">
    <source>
        <dbReference type="ARBA" id="ARBA00005254"/>
    </source>
</evidence>
<reference evidence="3 4" key="1">
    <citation type="submission" date="2016-11" db="EMBL/GenBank/DDBJ databases">
        <authorList>
            <person name="Jaros S."/>
            <person name="Januszkiewicz K."/>
            <person name="Wedrychowicz H."/>
        </authorList>
    </citation>
    <scope>NUCLEOTIDE SEQUENCE [LARGE SCALE GENOMIC DNA]</scope>
    <source>
        <strain evidence="3 4">DSM 46144</strain>
    </source>
</reference>
<comment type="similarity">
    <text evidence="1">Belongs to the enoyl-CoA hydratase/isomerase family.</text>
</comment>
<gene>
    <name evidence="3" type="ORF">SAMN05443668_104387</name>
</gene>
<name>A0A1M7QAH1_9ACTN</name>
<organism evidence="3 4">
    <name type="scientific">Cryptosporangium aurantiacum</name>
    <dbReference type="NCBI Taxonomy" id="134849"/>
    <lineage>
        <taxon>Bacteria</taxon>
        <taxon>Bacillati</taxon>
        <taxon>Actinomycetota</taxon>
        <taxon>Actinomycetes</taxon>
        <taxon>Cryptosporangiales</taxon>
        <taxon>Cryptosporangiaceae</taxon>
        <taxon>Cryptosporangium</taxon>
    </lineage>
</organism>
<dbReference type="SUPFAM" id="SSF54637">
    <property type="entry name" value="Thioesterase/thiol ester dehydrase-isomerase"/>
    <property type="match status" value="2"/>
</dbReference>